<comment type="caution">
    <text evidence="4">The sequence shown here is derived from an EMBL/GenBank/DDBJ whole genome shotgun (WGS) entry which is preliminary data.</text>
</comment>
<dbReference type="Proteomes" id="UP000526734">
    <property type="component" value="Unassembled WGS sequence"/>
</dbReference>
<dbReference type="AlphaFoldDB" id="A0A7W3W643"/>
<reference evidence="4 5" key="1">
    <citation type="submission" date="2020-08" db="EMBL/GenBank/DDBJ databases">
        <title>Amycolatopsis sp. nov. DR6-1 isolated from Dendrobium heterocarpum.</title>
        <authorList>
            <person name="Tedsree N."/>
            <person name="Kuncharoen N."/>
            <person name="Likhitwitayawuid K."/>
            <person name="Tanasupawat S."/>
        </authorList>
    </citation>
    <scope>NUCLEOTIDE SEQUENCE [LARGE SCALE GENOMIC DNA]</scope>
    <source>
        <strain evidence="4 5">DR6-1</strain>
    </source>
</reference>
<dbReference type="Gene3D" id="3.10.580.10">
    <property type="entry name" value="CBS-domain"/>
    <property type="match status" value="1"/>
</dbReference>
<dbReference type="InterPro" id="IPR000644">
    <property type="entry name" value="CBS_dom"/>
</dbReference>
<dbReference type="InterPro" id="IPR046342">
    <property type="entry name" value="CBS_dom_sf"/>
</dbReference>
<dbReference type="InterPro" id="IPR051257">
    <property type="entry name" value="Diverse_CBS-Domain"/>
</dbReference>
<dbReference type="PANTHER" id="PTHR43080:SF29">
    <property type="entry name" value="OS02G0818000 PROTEIN"/>
    <property type="match status" value="1"/>
</dbReference>
<sequence length="204" mass="21976">MRARDLMSAPVETVHPWTAAKEAAEILSEHGFTALPVVDDDDRLIGIVTEADLIRGRIPADTRSEYRHPYHPGAIETTVGAVMTSPATAMSSGTDVADLCQALVDAQIRAMPIVDGSRLVGIVTRGDVVRVLAREDHAIASDVRHRLEIYGGTGRWKVEVHDGIVRIVDLYDDETDRHVATLLALAVPGVVGADTVSAEQEVGR</sequence>
<dbReference type="RefSeq" id="WP_182896165.1">
    <property type="nucleotide sequence ID" value="NZ_JACGZW010000020.1"/>
</dbReference>
<evidence type="ECO:0000256" key="2">
    <source>
        <dbReference type="PROSITE-ProRule" id="PRU00703"/>
    </source>
</evidence>
<dbReference type="SUPFAM" id="SSF54631">
    <property type="entry name" value="CBS-domain pair"/>
    <property type="match status" value="1"/>
</dbReference>
<keyword evidence="5" id="KW-1185">Reference proteome</keyword>
<dbReference type="EMBL" id="JACGZW010000020">
    <property type="protein sequence ID" value="MBB1159485.1"/>
    <property type="molecule type" value="Genomic_DNA"/>
</dbReference>
<protein>
    <submittedName>
        <fullName evidence="4">CBS domain-containing protein</fullName>
    </submittedName>
</protein>
<name>A0A7W3W643_9PSEU</name>
<feature type="domain" description="CBS" evidence="3">
    <location>
        <begin position="83"/>
        <end position="139"/>
    </location>
</feature>
<feature type="domain" description="CBS" evidence="3">
    <location>
        <begin position="7"/>
        <end position="65"/>
    </location>
</feature>
<evidence type="ECO:0000256" key="1">
    <source>
        <dbReference type="ARBA" id="ARBA00023122"/>
    </source>
</evidence>
<gene>
    <name evidence="4" type="ORF">H4281_40620</name>
</gene>
<proteinExistence type="predicted"/>
<evidence type="ECO:0000313" key="5">
    <source>
        <dbReference type="Proteomes" id="UP000526734"/>
    </source>
</evidence>
<dbReference type="SMART" id="SM00116">
    <property type="entry name" value="CBS"/>
    <property type="match status" value="2"/>
</dbReference>
<dbReference type="Pfam" id="PF00571">
    <property type="entry name" value="CBS"/>
    <property type="match status" value="2"/>
</dbReference>
<evidence type="ECO:0000259" key="3">
    <source>
        <dbReference type="PROSITE" id="PS51371"/>
    </source>
</evidence>
<dbReference type="PROSITE" id="PS51371">
    <property type="entry name" value="CBS"/>
    <property type="match status" value="2"/>
</dbReference>
<evidence type="ECO:0000313" key="4">
    <source>
        <dbReference type="EMBL" id="MBB1159485.1"/>
    </source>
</evidence>
<organism evidence="4 5">
    <name type="scientific">Amycolatopsis dendrobii</name>
    <dbReference type="NCBI Taxonomy" id="2760662"/>
    <lineage>
        <taxon>Bacteria</taxon>
        <taxon>Bacillati</taxon>
        <taxon>Actinomycetota</taxon>
        <taxon>Actinomycetes</taxon>
        <taxon>Pseudonocardiales</taxon>
        <taxon>Pseudonocardiaceae</taxon>
        <taxon>Amycolatopsis</taxon>
    </lineage>
</organism>
<dbReference type="PANTHER" id="PTHR43080">
    <property type="entry name" value="CBS DOMAIN-CONTAINING PROTEIN CBSX3, MITOCHONDRIAL"/>
    <property type="match status" value="1"/>
</dbReference>
<keyword evidence="1 2" id="KW-0129">CBS domain</keyword>
<accession>A0A7W3W643</accession>